<dbReference type="AlphaFoldDB" id="A0A1F6V9N3"/>
<dbReference type="SUPFAM" id="SSF54786">
    <property type="entry name" value="YcfA/nrd intein domain"/>
    <property type="match status" value="1"/>
</dbReference>
<name>A0A1F6V9N3_9BACT</name>
<evidence type="ECO:0000313" key="1">
    <source>
        <dbReference type="EMBL" id="OGI66305.1"/>
    </source>
</evidence>
<reference evidence="1 2" key="1">
    <citation type="journal article" date="2016" name="Nat. Commun.">
        <title>Thousands of microbial genomes shed light on interconnected biogeochemical processes in an aquifer system.</title>
        <authorList>
            <person name="Anantharaman K."/>
            <person name="Brown C.T."/>
            <person name="Hug L.A."/>
            <person name="Sharon I."/>
            <person name="Castelle C.J."/>
            <person name="Probst A.J."/>
            <person name="Thomas B.C."/>
            <person name="Singh A."/>
            <person name="Wilkins M.J."/>
            <person name="Karaoz U."/>
            <person name="Brodie E.L."/>
            <person name="Williams K.H."/>
            <person name="Hubbard S.S."/>
            <person name="Banfield J.F."/>
        </authorList>
    </citation>
    <scope>NUCLEOTIDE SEQUENCE [LARGE SCALE GENOMIC DNA]</scope>
</reference>
<protein>
    <recommendedName>
        <fullName evidence="3">Addiction module toxin, HicA family</fullName>
    </recommendedName>
</protein>
<dbReference type="Proteomes" id="UP000177370">
    <property type="component" value="Unassembled WGS sequence"/>
</dbReference>
<accession>A0A1F6V9N3</accession>
<proteinExistence type="predicted"/>
<gene>
    <name evidence="1" type="ORF">A2647_00950</name>
</gene>
<comment type="caution">
    <text evidence="1">The sequence shown here is derived from an EMBL/GenBank/DDBJ whole genome shotgun (WGS) entry which is preliminary data.</text>
</comment>
<dbReference type="EMBL" id="MFTP01000002">
    <property type="protein sequence ID" value="OGI66305.1"/>
    <property type="molecule type" value="Genomic_DNA"/>
</dbReference>
<organism evidence="1 2">
    <name type="scientific">Candidatus Nomurabacteria bacterium RIFCSPHIGHO2_01_FULL_40_24b</name>
    <dbReference type="NCBI Taxonomy" id="1801739"/>
    <lineage>
        <taxon>Bacteria</taxon>
        <taxon>Candidatus Nomuraibacteriota</taxon>
    </lineage>
</organism>
<dbReference type="Gene3D" id="3.30.920.30">
    <property type="entry name" value="Hypothetical protein"/>
    <property type="match status" value="1"/>
</dbReference>
<sequence>MPKKQSVTNKQFQKFLIYVGCSLKRSKGDHFVYVRSDLLRPIIIPIDNPLPQFIVRNNLRLLGISWEEFFNILDKI</sequence>
<dbReference type="InterPro" id="IPR038570">
    <property type="entry name" value="HicA_sf"/>
</dbReference>
<evidence type="ECO:0008006" key="3">
    <source>
        <dbReference type="Google" id="ProtNLM"/>
    </source>
</evidence>
<evidence type="ECO:0000313" key="2">
    <source>
        <dbReference type="Proteomes" id="UP000177370"/>
    </source>
</evidence>